<dbReference type="RefSeq" id="WP_188566543.1">
    <property type="nucleotide sequence ID" value="NZ_BMED01000002.1"/>
</dbReference>
<comment type="caution">
    <text evidence="1">The sequence shown here is derived from an EMBL/GenBank/DDBJ whole genome shotgun (WGS) entry which is preliminary data.</text>
</comment>
<reference evidence="1" key="1">
    <citation type="journal article" date="2014" name="Int. J. Syst. Evol. Microbiol.">
        <title>Complete genome sequence of Corynebacterium casei LMG S-19264T (=DSM 44701T), isolated from a smear-ripened cheese.</title>
        <authorList>
            <consortium name="US DOE Joint Genome Institute (JGI-PGF)"/>
            <person name="Walter F."/>
            <person name="Albersmeier A."/>
            <person name="Kalinowski J."/>
            <person name="Ruckert C."/>
        </authorList>
    </citation>
    <scope>NUCLEOTIDE SEQUENCE</scope>
    <source>
        <strain evidence="1">CGMCC 1.10998</strain>
    </source>
</reference>
<protein>
    <submittedName>
        <fullName evidence="1">Uncharacterized protein</fullName>
    </submittedName>
</protein>
<gene>
    <name evidence="1" type="ORF">GCM10011396_27110</name>
</gene>
<reference evidence="1" key="2">
    <citation type="submission" date="2020-09" db="EMBL/GenBank/DDBJ databases">
        <authorList>
            <person name="Sun Q."/>
            <person name="Zhou Y."/>
        </authorList>
    </citation>
    <scope>NUCLEOTIDE SEQUENCE</scope>
    <source>
        <strain evidence="1">CGMCC 1.10998</strain>
    </source>
</reference>
<keyword evidence="2" id="KW-1185">Reference proteome</keyword>
<name>A0A916UPD9_9BURK</name>
<sequence>MAYESTDQGSDSFGMVNAVGGMGGRGFFKDGESMVKGGLKAGMNISTSAAAIAKGVGTASAATGPIGAGVAYALDTCITFYEASTDLGKARSKIARLEALVGKPGTNPKTEDILVWLINKLGRRVNYDHAETGGSHIMAAATKAKWDEGGHGNRAKAVGMGVGTAVAGAVGTVGGQLATKGTRAIRGGLKKLGLMGSKRADYAKDLYSLAKGGDTVAKEIVSIVMTAGIASPSDVQKYQERIDSAMSDALASAMSSFKE</sequence>
<accession>A0A916UPD9</accession>
<evidence type="ECO:0000313" key="2">
    <source>
        <dbReference type="Proteomes" id="UP000637423"/>
    </source>
</evidence>
<dbReference type="EMBL" id="BMED01000002">
    <property type="protein sequence ID" value="GGC78500.1"/>
    <property type="molecule type" value="Genomic_DNA"/>
</dbReference>
<dbReference type="AlphaFoldDB" id="A0A916UPD9"/>
<proteinExistence type="predicted"/>
<evidence type="ECO:0000313" key="1">
    <source>
        <dbReference type="EMBL" id="GGC78500.1"/>
    </source>
</evidence>
<dbReference type="Proteomes" id="UP000637423">
    <property type="component" value="Unassembled WGS sequence"/>
</dbReference>
<organism evidence="1 2">
    <name type="scientific">Undibacterium terreum</name>
    <dbReference type="NCBI Taxonomy" id="1224302"/>
    <lineage>
        <taxon>Bacteria</taxon>
        <taxon>Pseudomonadati</taxon>
        <taxon>Pseudomonadota</taxon>
        <taxon>Betaproteobacteria</taxon>
        <taxon>Burkholderiales</taxon>
        <taxon>Oxalobacteraceae</taxon>
        <taxon>Undibacterium</taxon>
    </lineage>
</organism>